<accession>A0ABP6PXF9</accession>
<dbReference type="PRINTS" id="PR00455">
    <property type="entry name" value="HTHTETR"/>
</dbReference>
<feature type="DNA-binding region" description="H-T-H motif" evidence="2">
    <location>
        <begin position="37"/>
        <end position="56"/>
    </location>
</feature>
<dbReference type="PANTHER" id="PTHR30055:SF200">
    <property type="entry name" value="HTH-TYPE TRANSCRIPTIONAL REPRESSOR BDCR"/>
    <property type="match status" value="1"/>
</dbReference>
<dbReference type="InterPro" id="IPR009057">
    <property type="entry name" value="Homeodomain-like_sf"/>
</dbReference>
<evidence type="ECO:0000259" key="3">
    <source>
        <dbReference type="PROSITE" id="PS50977"/>
    </source>
</evidence>
<dbReference type="Proteomes" id="UP001501237">
    <property type="component" value="Unassembled WGS sequence"/>
</dbReference>
<proteinExistence type="predicted"/>
<dbReference type="InterPro" id="IPR036271">
    <property type="entry name" value="Tet_transcr_reg_TetR-rel_C_sf"/>
</dbReference>
<dbReference type="SUPFAM" id="SSF48498">
    <property type="entry name" value="Tetracyclin repressor-like, C-terminal domain"/>
    <property type="match status" value="1"/>
</dbReference>
<feature type="domain" description="HTH tetR-type" evidence="3">
    <location>
        <begin position="14"/>
        <end position="74"/>
    </location>
</feature>
<comment type="caution">
    <text evidence="4">The sequence shown here is derived from an EMBL/GenBank/DDBJ whole genome shotgun (WGS) entry which is preliminary data.</text>
</comment>
<dbReference type="PANTHER" id="PTHR30055">
    <property type="entry name" value="HTH-TYPE TRANSCRIPTIONAL REGULATOR RUTR"/>
    <property type="match status" value="1"/>
</dbReference>
<dbReference type="Pfam" id="PF00440">
    <property type="entry name" value="TetR_N"/>
    <property type="match status" value="1"/>
</dbReference>
<protein>
    <submittedName>
        <fullName evidence="4">TetR/AcrR family transcriptional regulator</fullName>
    </submittedName>
</protein>
<dbReference type="InterPro" id="IPR050109">
    <property type="entry name" value="HTH-type_TetR-like_transc_reg"/>
</dbReference>
<evidence type="ECO:0000256" key="1">
    <source>
        <dbReference type="ARBA" id="ARBA00023125"/>
    </source>
</evidence>
<gene>
    <name evidence="4" type="ORF">GCM10010468_03040</name>
</gene>
<evidence type="ECO:0000313" key="4">
    <source>
        <dbReference type="EMBL" id="GAA3193636.1"/>
    </source>
</evidence>
<dbReference type="InterPro" id="IPR041490">
    <property type="entry name" value="KstR2_TetR_C"/>
</dbReference>
<reference evidence="5" key="1">
    <citation type="journal article" date="2019" name="Int. J. Syst. Evol. Microbiol.">
        <title>The Global Catalogue of Microorganisms (GCM) 10K type strain sequencing project: providing services to taxonomists for standard genome sequencing and annotation.</title>
        <authorList>
            <consortium name="The Broad Institute Genomics Platform"/>
            <consortium name="The Broad Institute Genome Sequencing Center for Infectious Disease"/>
            <person name="Wu L."/>
            <person name="Ma J."/>
        </authorList>
    </citation>
    <scope>NUCLEOTIDE SEQUENCE [LARGE SCALE GENOMIC DNA]</scope>
    <source>
        <strain evidence="5">JCM 9377</strain>
    </source>
</reference>
<evidence type="ECO:0000256" key="2">
    <source>
        <dbReference type="PROSITE-ProRule" id="PRU00335"/>
    </source>
</evidence>
<organism evidence="4 5">
    <name type="scientific">Actinocorallia longicatena</name>
    <dbReference type="NCBI Taxonomy" id="111803"/>
    <lineage>
        <taxon>Bacteria</taxon>
        <taxon>Bacillati</taxon>
        <taxon>Actinomycetota</taxon>
        <taxon>Actinomycetes</taxon>
        <taxon>Streptosporangiales</taxon>
        <taxon>Thermomonosporaceae</taxon>
        <taxon>Actinocorallia</taxon>
    </lineage>
</organism>
<keyword evidence="1 2" id="KW-0238">DNA-binding</keyword>
<dbReference type="Pfam" id="PF17932">
    <property type="entry name" value="TetR_C_24"/>
    <property type="match status" value="1"/>
</dbReference>
<dbReference type="InterPro" id="IPR001647">
    <property type="entry name" value="HTH_TetR"/>
</dbReference>
<evidence type="ECO:0000313" key="5">
    <source>
        <dbReference type="Proteomes" id="UP001501237"/>
    </source>
</evidence>
<dbReference type="SUPFAM" id="SSF46689">
    <property type="entry name" value="Homeodomain-like"/>
    <property type="match status" value="1"/>
</dbReference>
<dbReference type="RefSeq" id="WP_344821302.1">
    <property type="nucleotide sequence ID" value="NZ_BAAAUV010000001.1"/>
</dbReference>
<sequence length="196" mass="21617">MTTPSVQESWSDLPATAQKLLLAALEAFGEQGFHGTSTRQVAMRAGMSPAAMYMHFPTKEALLYEIARTGHEVVAELCDRADEGSPAERVAAIVQAMVRFHAEHHTLARIIQYEHSSLTPEHQRDLLALRRRTDGRLRSAIDAGVATGEFTADPMTSTALLSLTIDVARWFPTQTRRTPAEIAGAYTDLALRMLRT</sequence>
<keyword evidence="5" id="KW-1185">Reference proteome</keyword>
<dbReference type="PROSITE" id="PS50977">
    <property type="entry name" value="HTH_TETR_2"/>
    <property type="match status" value="1"/>
</dbReference>
<dbReference type="EMBL" id="BAAAUV010000001">
    <property type="protein sequence ID" value="GAA3193636.1"/>
    <property type="molecule type" value="Genomic_DNA"/>
</dbReference>
<dbReference type="Gene3D" id="1.10.357.10">
    <property type="entry name" value="Tetracycline Repressor, domain 2"/>
    <property type="match status" value="1"/>
</dbReference>
<name>A0ABP6PXF9_9ACTN</name>